<reference evidence="3" key="1">
    <citation type="journal article" date="2009" name="PLoS Genet.">
        <title>Organised genome dynamics in the Escherichia coli species results in highly diverse adaptive paths.</title>
        <authorList>
            <person name="Touchon M."/>
            <person name="Hoede C."/>
            <person name="Tenaillon O."/>
            <person name="Barbe V."/>
            <person name="Baeriswyl S."/>
            <person name="Bidet P."/>
            <person name="Bingen E."/>
            <person name="Bonacorsi S."/>
            <person name="Bouchier C."/>
            <person name="Bouvet O."/>
            <person name="Calteau A."/>
            <person name="Chiapello H."/>
            <person name="Clermont O."/>
            <person name="Cruveiller S."/>
            <person name="Danchin A."/>
            <person name="Diard M."/>
            <person name="Dossat C."/>
            <person name="Karoui M.E."/>
            <person name="Frapy E."/>
            <person name="Garry L."/>
            <person name="Ghigo J.M."/>
            <person name="Gilles A.M."/>
            <person name="Johnson J."/>
            <person name="Le Bouguenec C."/>
            <person name="Lescat M."/>
            <person name="Mangenot S."/>
            <person name="Martinez-Jehanne V."/>
            <person name="Matic I."/>
            <person name="Nassif X."/>
            <person name="Oztas S."/>
            <person name="Petit M.A."/>
            <person name="Pichon C."/>
            <person name="Rouy Z."/>
            <person name="Ruf C.S."/>
            <person name="Schneider D."/>
            <person name="Tourret J."/>
            <person name="Vacherie B."/>
            <person name="Vallenet D."/>
            <person name="Medigue C."/>
            <person name="Rocha E.P.C."/>
            <person name="Denamur E."/>
        </authorList>
    </citation>
    <scope>NUCLEOTIDE SEQUENCE [LARGE SCALE GENOMIC DNA]</scope>
    <source>
        <strain evidence="3">ATCC 35469 / DSM 13698 / BCRC 15582 / CCUG 18766 / IAM 14443 / JCM 21226 / LMG 7866 / NBRC 102419 / NCTC 12128 / CDC 0568-73</strain>
    </source>
</reference>
<dbReference type="EMBL" id="CU928158">
    <property type="protein sequence ID" value="CAQ89466.1"/>
    <property type="molecule type" value="Genomic_DNA"/>
</dbReference>
<keyword evidence="3" id="KW-1185">Reference proteome</keyword>
<dbReference type="HOGENOM" id="CLU_148683_0_0_6"/>
<dbReference type="KEGG" id="efe:EFER_1959"/>
<keyword evidence="1" id="KW-0732">Signal</keyword>
<dbReference type="Proteomes" id="UP000000745">
    <property type="component" value="Chromosome"/>
</dbReference>
<evidence type="ECO:0000313" key="2">
    <source>
        <dbReference type="EMBL" id="CAQ89466.1"/>
    </source>
</evidence>
<accession>B7LTQ9</accession>
<evidence type="ECO:0000313" key="3">
    <source>
        <dbReference type="Proteomes" id="UP000000745"/>
    </source>
</evidence>
<feature type="signal peptide" evidence="1">
    <location>
        <begin position="1"/>
        <end position="21"/>
    </location>
</feature>
<protein>
    <recommendedName>
        <fullName evidence="4">DUF1311 domain-containing protein</fullName>
    </recommendedName>
</protein>
<proteinExistence type="predicted"/>
<sequence>MRVKKIFLMVLSFFFISVSHGASSEYDINVDDCDPILLNQGERYWCLMNKYHESALILQKTEKEAEAKLARMDKEHSYTLIEHEEPKLIYDSYTHRALEQFPELHIKYILHRQNQCSYAVLRLGEVPGNHLAIARLYCMIDMNLTQIKWIKDSI</sequence>
<evidence type="ECO:0000256" key="1">
    <source>
        <dbReference type="SAM" id="SignalP"/>
    </source>
</evidence>
<evidence type="ECO:0008006" key="4">
    <source>
        <dbReference type="Google" id="ProtNLM"/>
    </source>
</evidence>
<name>B7LTQ9_ESCF3</name>
<gene>
    <name evidence="2" type="ordered locus">EFER_1959</name>
</gene>
<feature type="chain" id="PRO_5002857543" description="DUF1311 domain-containing protein" evidence="1">
    <location>
        <begin position="22"/>
        <end position="154"/>
    </location>
</feature>
<organism evidence="2 3">
    <name type="scientific">Escherichia fergusonii (strain ATCC 35469 / DSM 13698 / CCUG 18766 / IAM 14443 / JCM 21226 / LMG 7866 / NBRC 102419 / NCTC 12128 / CDC 0568-73)</name>
    <dbReference type="NCBI Taxonomy" id="585054"/>
    <lineage>
        <taxon>Bacteria</taxon>
        <taxon>Pseudomonadati</taxon>
        <taxon>Pseudomonadota</taxon>
        <taxon>Gammaproteobacteria</taxon>
        <taxon>Enterobacterales</taxon>
        <taxon>Enterobacteriaceae</taxon>
        <taxon>Escherichia</taxon>
    </lineage>
</organism>
<dbReference type="AlphaFoldDB" id="B7LTQ9"/>